<protein>
    <submittedName>
        <fullName evidence="2">Transposase</fullName>
    </submittedName>
</protein>
<dbReference type="InterPro" id="IPR036388">
    <property type="entry name" value="WH-like_DNA-bd_sf"/>
</dbReference>
<organism evidence="2 3">
    <name type="scientific">Rhodococcus rhodochrous KG-21</name>
    <dbReference type="NCBI Taxonomy" id="1441923"/>
    <lineage>
        <taxon>Bacteria</taxon>
        <taxon>Bacillati</taxon>
        <taxon>Actinomycetota</taxon>
        <taxon>Actinomycetes</taxon>
        <taxon>Mycobacteriales</taxon>
        <taxon>Nocardiaceae</taxon>
        <taxon>Rhodococcus</taxon>
    </lineage>
</organism>
<name>A0A0M9WPG8_RHORH</name>
<reference evidence="2 3" key="1">
    <citation type="journal article" date="2015" name="Genome Announc.">
        <title>Draft Genome Sequence of Rhodococcus rhodochrous Strain KG-21, a Soil Isolate from Oil Fields of Krishna-Godavari Basin, India.</title>
        <authorList>
            <person name="Dawar C."/>
            <person name="Aggarwal R.K."/>
        </authorList>
    </citation>
    <scope>NUCLEOTIDE SEQUENCE [LARGE SCALE GENOMIC DNA]</scope>
    <source>
        <strain evidence="2 3">KG-21</strain>
    </source>
</reference>
<dbReference type="Proteomes" id="UP000037712">
    <property type="component" value="Unassembled WGS sequence"/>
</dbReference>
<dbReference type="GO" id="GO:0006313">
    <property type="term" value="P:DNA transposition"/>
    <property type="evidence" value="ECO:0007669"/>
    <property type="project" value="InterPro"/>
</dbReference>
<keyword evidence="1" id="KW-0175">Coiled coil</keyword>
<dbReference type="Pfam" id="PF01527">
    <property type="entry name" value="HTH_Tnp_1"/>
    <property type="match status" value="1"/>
</dbReference>
<dbReference type="AlphaFoldDB" id="A0A0M9WPG8"/>
<evidence type="ECO:0000256" key="1">
    <source>
        <dbReference type="SAM" id="Coils"/>
    </source>
</evidence>
<dbReference type="SUPFAM" id="SSF46689">
    <property type="entry name" value="Homeodomain-like"/>
    <property type="match status" value="1"/>
</dbReference>
<accession>A0A0M9WPG8</accession>
<sequence length="109" mass="12447">MPAPRKYDAETQERAVRMYRDRIAEHGGSKIAARRHVGELLDIAPATLRNWIEAAEREDSPTVSTSDTEADLDEVRRLRKENAELRRANEILKTASAFFAAAEVDRRLR</sequence>
<dbReference type="GO" id="GO:0004803">
    <property type="term" value="F:transposase activity"/>
    <property type="evidence" value="ECO:0007669"/>
    <property type="project" value="InterPro"/>
</dbReference>
<dbReference type="InterPro" id="IPR009057">
    <property type="entry name" value="Homeodomain-like_sf"/>
</dbReference>
<comment type="caution">
    <text evidence="2">The sequence shown here is derived from an EMBL/GenBank/DDBJ whole genome shotgun (WGS) entry which is preliminary data.</text>
</comment>
<dbReference type="InterPro" id="IPR002514">
    <property type="entry name" value="Transposase_8"/>
</dbReference>
<proteinExistence type="predicted"/>
<evidence type="ECO:0000313" key="2">
    <source>
        <dbReference type="EMBL" id="KOS56687.1"/>
    </source>
</evidence>
<gene>
    <name evidence="2" type="ORF">Z051_08080</name>
</gene>
<reference evidence="3" key="2">
    <citation type="submission" date="2015-01" db="EMBL/GenBank/DDBJ databases">
        <title>Draft genome sequence of potential hydrocarbon metabolising strain of Rhodococcus rhodochrous.</title>
        <authorList>
            <person name="Aggarwal R.K."/>
            <person name="Dawar C."/>
        </authorList>
    </citation>
    <scope>NUCLEOTIDE SEQUENCE [LARGE SCALE GENOMIC DNA]</scope>
    <source>
        <strain evidence="3">KG-21</strain>
    </source>
</reference>
<evidence type="ECO:0000313" key="3">
    <source>
        <dbReference type="Proteomes" id="UP000037712"/>
    </source>
</evidence>
<dbReference type="Gene3D" id="1.10.10.10">
    <property type="entry name" value="Winged helix-like DNA-binding domain superfamily/Winged helix DNA-binding domain"/>
    <property type="match status" value="1"/>
</dbReference>
<dbReference type="EMBL" id="AZYO01000014">
    <property type="protein sequence ID" value="KOS56687.1"/>
    <property type="molecule type" value="Genomic_DNA"/>
</dbReference>
<dbReference type="GO" id="GO:0003677">
    <property type="term" value="F:DNA binding"/>
    <property type="evidence" value="ECO:0007669"/>
    <property type="project" value="InterPro"/>
</dbReference>
<feature type="coiled-coil region" evidence="1">
    <location>
        <begin position="68"/>
        <end position="95"/>
    </location>
</feature>
<dbReference type="PATRIC" id="fig|1441923.3.peg.1777"/>